<proteinExistence type="predicted"/>
<sequence length="312" mass="32692">MDTQEVPGSVVAGRFRLFTRRPSAPWVQQWDARELHTGREMTLTLVHDDVIRSRDPSADAARRLRGAVRATARGDVRIFDVAPYIVVVGEPGSEPELFDPVQAGETSTTPKSRSVVAFVAASAVLVAALGIGGWMLTTRMFGGDYGDVRNVVAVPSLPTADTSPTPSTEPILPAGVQVWSAVRAPDNAGDAALAVDADPVTSWSTDLYRELFGDPGNGIGVVVSFAQPTDLGAVWISTPNPGALVEIRTPPAENGALASTRVLGSGALNIGRTDIVVDAPAGLTGVLVWVGELAPVGTQFGAEFAEIGFTRK</sequence>
<dbReference type="RefSeq" id="WP_338888895.1">
    <property type="nucleotide sequence ID" value="NZ_CP147846.1"/>
</dbReference>
<protein>
    <submittedName>
        <fullName evidence="2">Uncharacterized protein</fullName>
    </submittedName>
</protein>
<keyword evidence="1" id="KW-1133">Transmembrane helix</keyword>
<reference evidence="2 3" key="1">
    <citation type="submission" date="2024-03" db="EMBL/GenBank/DDBJ databases">
        <title>Natural products discovery in diverse microorganisms through a two-stage MS feature dereplication strategy.</title>
        <authorList>
            <person name="Zhang R."/>
        </authorList>
    </citation>
    <scope>NUCLEOTIDE SEQUENCE [LARGE SCALE GENOMIC DNA]</scope>
    <source>
        <strain evidence="2 3">18930</strain>
    </source>
</reference>
<evidence type="ECO:0000313" key="2">
    <source>
        <dbReference type="EMBL" id="WXG68594.1"/>
    </source>
</evidence>
<dbReference type="Proteomes" id="UP001432000">
    <property type="component" value="Chromosome"/>
</dbReference>
<evidence type="ECO:0000256" key="1">
    <source>
        <dbReference type="SAM" id="Phobius"/>
    </source>
</evidence>
<gene>
    <name evidence="2" type="ORF">WDS16_25965</name>
</gene>
<dbReference type="EMBL" id="CP147846">
    <property type="protein sequence ID" value="WXG68594.1"/>
    <property type="molecule type" value="Genomic_DNA"/>
</dbReference>
<feature type="transmembrane region" description="Helical" evidence="1">
    <location>
        <begin position="115"/>
        <end position="136"/>
    </location>
</feature>
<accession>A0ABZ2PHU4</accession>
<name>A0ABZ2PHU4_9NOCA</name>
<evidence type="ECO:0000313" key="3">
    <source>
        <dbReference type="Proteomes" id="UP001432000"/>
    </source>
</evidence>
<keyword evidence="1" id="KW-0812">Transmembrane</keyword>
<keyword evidence="3" id="KW-1185">Reference proteome</keyword>
<dbReference type="Gene3D" id="3.30.200.20">
    <property type="entry name" value="Phosphorylase Kinase, domain 1"/>
    <property type="match status" value="1"/>
</dbReference>
<organism evidence="2 3">
    <name type="scientific">Rhodococcus sovatensis</name>
    <dbReference type="NCBI Taxonomy" id="1805840"/>
    <lineage>
        <taxon>Bacteria</taxon>
        <taxon>Bacillati</taxon>
        <taxon>Actinomycetota</taxon>
        <taxon>Actinomycetes</taxon>
        <taxon>Mycobacteriales</taxon>
        <taxon>Nocardiaceae</taxon>
        <taxon>Rhodococcus</taxon>
    </lineage>
</organism>
<keyword evidence="1" id="KW-0472">Membrane</keyword>